<dbReference type="SMART" id="SM00471">
    <property type="entry name" value="HDc"/>
    <property type="match status" value="1"/>
</dbReference>
<dbReference type="GO" id="GO:0003723">
    <property type="term" value="F:RNA binding"/>
    <property type="evidence" value="ECO:0007669"/>
    <property type="project" value="UniProtKB-KW"/>
</dbReference>
<dbReference type="PANTHER" id="PTHR47545">
    <property type="entry name" value="MULTIFUNCTIONAL CCA PROTEIN"/>
    <property type="match status" value="1"/>
</dbReference>
<dbReference type="InterPro" id="IPR032828">
    <property type="entry name" value="PolyA_RNA-bd"/>
</dbReference>
<dbReference type="GO" id="GO:0046872">
    <property type="term" value="F:metal ion binding"/>
    <property type="evidence" value="ECO:0007669"/>
    <property type="project" value="UniProtKB-KW"/>
</dbReference>
<keyword evidence="3" id="KW-0819">tRNA processing</keyword>
<evidence type="ECO:0000259" key="12">
    <source>
        <dbReference type="SMART" id="SM00471"/>
    </source>
</evidence>
<comment type="similarity">
    <text evidence="11">Belongs to the tRNA nucleotidyltransferase/poly(A) polymerase family.</text>
</comment>
<feature type="non-terminal residue" evidence="13">
    <location>
        <position position="1"/>
    </location>
</feature>
<comment type="cofactor">
    <cofactor evidence="1">
        <name>Mg(2+)</name>
        <dbReference type="ChEBI" id="CHEBI:18420"/>
    </cofactor>
</comment>
<dbReference type="InterPro" id="IPR002646">
    <property type="entry name" value="PolA_pol_head_dom"/>
</dbReference>
<keyword evidence="6" id="KW-0547">Nucleotide-binding</keyword>
<dbReference type="Pfam" id="PF01743">
    <property type="entry name" value="PolyA_pol"/>
    <property type="match status" value="1"/>
</dbReference>
<reference evidence="13" key="1">
    <citation type="submission" date="2020-04" db="EMBL/GenBank/DDBJ databases">
        <authorList>
            <person name="Zhang T."/>
        </authorList>
    </citation>
    <scope>NUCLEOTIDE SEQUENCE</scope>
    <source>
        <strain evidence="13">HKST-UBA01</strain>
    </source>
</reference>
<evidence type="ECO:0000256" key="10">
    <source>
        <dbReference type="ARBA" id="ARBA00022884"/>
    </source>
</evidence>
<dbReference type="Proteomes" id="UP000697710">
    <property type="component" value="Unassembled WGS sequence"/>
</dbReference>
<dbReference type="Gene3D" id="3.30.460.10">
    <property type="entry name" value="Beta Polymerase, domain 2"/>
    <property type="match status" value="1"/>
</dbReference>
<dbReference type="Gene3D" id="1.10.3090.10">
    <property type="entry name" value="cca-adding enzyme, domain 2"/>
    <property type="match status" value="1"/>
</dbReference>
<keyword evidence="4" id="KW-0548">Nucleotidyltransferase</keyword>
<dbReference type="SUPFAM" id="SSF81301">
    <property type="entry name" value="Nucleotidyltransferase"/>
    <property type="match status" value="1"/>
</dbReference>
<protein>
    <submittedName>
        <fullName evidence="13">HD domain-containing protein</fullName>
    </submittedName>
</protein>
<dbReference type="Pfam" id="PF13735">
    <property type="entry name" value="tRNA_NucTran2_2"/>
    <property type="match status" value="1"/>
</dbReference>
<dbReference type="InterPro" id="IPR050124">
    <property type="entry name" value="tRNA_CCA-adding_enzyme"/>
</dbReference>
<dbReference type="GO" id="GO:0016779">
    <property type="term" value="F:nucleotidyltransferase activity"/>
    <property type="evidence" value="ECO:0007669"/>
    <property type="project" value="UniProtKB-KW"/>
</dbReference>
<evidence type="ECO:0000313" key="14">
    <source>
        <dbReference type="Proteomes" id="UP000697710"/>
    </source>
</evidence>
<dbReference type="GO" id="GO:0005524">
    <property type="term" value="F:ATP binding"/>
    <property type="evidence" value="ECO:0007669"/>
    <property type="project" value="UniProtKB-KW"/>
</dbReference>
<dbReference type="GO" id="GO:0008033">
    <property type="term" value="P:tRNA processing"/>
    <property type="evidence" value="ECO:0007669"/>
    <property type="project" value="UniProtKB-KW"/>
</dbReference>
<dbReference type="SUPFAM" id="SSF81891">
    <property type="entry name" value="Poly A polymerase C-terminal region-like"/>
    <property type="match status" value="1"/>
</dbReference>
<dbReference type="Gene3D" id="1.10.246.80">
    <property type="match status" value="1"/>
</dbReference>
<keyword evidence="8" id="KW-0067">ATP-binding</keyword>
<evidence type="ECO:0000256" key="11">
    <source>
        <dbReference type="RuleBase" id="RU003953"/>
    </source>
</evidence>
<sequence length="375" mass="41726">PGPSGFEITTFRSDGDYSDARHPDTVTFSASLEDDLIRRDFTVNALAFDPTAARLVDLGNGLADLTTRTLRTVGDPAARFREDALRLLRAVRFAATLDFAIEPHTMRGIVGSASGIVRVAPERIRTELDRILELPRPSRAFVLLFETGLLRRILPELAACYGVAQNPHHAFDVFHHSLAALDRSDPGNPVVRLAALLHDVGKPETRAESDFTATFFSHQLRSEEHAERILRRLRYPNQMRDAVAHLVHHHMFHYTEEWTDAAVRRFLRQVGPDRVEDLFAMRAADTLGNGLRTRVAPELARLRERIDLEVTAANALSIRDLAVGGNDLMATLGLAAGPRLGRILNGLLEAVLEDPARNNRAQLLTLAETLDRELD</sequence>
<evidence type="ECO:0000256" key="3">
    <source>
        <dbReference type="ARBA" id="ARBA00022694"/>
    </source>
</evidence>
<dbReference type="InterPro" id="IPR032810">
    <property type="entry name" value="CCA-adding_enz_C"/>
</dbReference>
<evidence type="ECO:0000256" key="2">
    <source>
        <dbReference type="ARBA" id="ARBA00022679"/>
    </source>
</evidence>
<accession>A0A956M264</accession>
<dbReference type="AlphaFoldDB" id="A0A956M264"/>
<comment type="caution">
    <text evidence="13">The sequence shown here is derived from an EMBL/GenBank/DDBJ whole genome shotgun (WGS) entry which is preliminary data.</text>
</comment>
<evidence type="ECO:0000256" key="9">
    <source>
        <dbReference type="ARBA" id="ARBA00022842"/>
    </source>
</evidence>
<evidence type="ECO:0000256" key="4">
    <source>
        <dbReference type="ARBA" id="ARBA00022695"/>
    </source>
</evidence>
<keyword evidence="9" id="KW-0460">Magnesium</keyword>
<dbReference type="InterPro" id="IPR043519">
    <property type="entry name" value="NT_sf"/>
</dbReference>
<keyword evidence="10 11" id="KW-0694">RNA-binding</keyword>
<evidence type="ECO:0000313" key="13">
    <source>
        <dbReference type="EMBL" id="MCA9729699.1"/>
    </source>
</evidence>
<evidence type="ECO:0000256" key="6">
    <source>
        <dbReference type="ARBA" id="ARBA00022741"/>
    </source>
</evidence>
<dbReference type="GO" id="GO:0042245">
    <property type="term" value="P:RNA repair"/>
    <property type="evidence" value="ECO:0007669"/>
    <property type="project" value="UniProtKB-KW"/>
</dbReference>
<dbReference type="NCBIfam" id="TIGR00277">
    <property type="entry name" value="HDIG"/>
    <property type="match status" value="1"/>
</dbReference>
<dbReference type="EMBL" id="JAGQHR010000806">
    <property type="protein sequence ID" value="MCA9729699.1"/>
    <property type="molecule type" value="Genomic_DNA"/>
</dbReference>
<evidence type="ECO:0000256" key="1">
    <source>
        <dbReference type="ARBA" id="ARBA00001946"/>
    </source>
</evidence>
<dbReference type="InterPro" id="IPR006675">
    <property type="entry name" value="HDIG_dom"/>
</dbReference>
<evidence type="ECO:0000256" key="7">
    <source>
        <dbReference type="ARBA" id="ARBA00022800"/>
    </source>
</evidence>
<name>A0A956M264_UNCEI</name>
<dbReference type="PANTHER" id="PTHR47545:SF1">
    <property type="entry name" value="MULTIFUNCTIONAL CCA PROTEIN"/>
    <property type="match status" value="1"/>
</dbReference>
<evidence type="ECO:0000256" key="8">
    <source>
        <dbReference type="ARBA" id="ARBA00022840"/>
    </source>
</evidence>
<evidence type="ECO:0000256" key="5">
    <source>
        <dbReference type="ARBA" id="ARBA00022723"/>
    </source>
</evidence>
<gene>
    <name evidence="13" type="ORF">KC729_18600</name>
</gene>
<dbReference type="Pfam" id="PF12627">
    <property type="entry name" value="PolyA_pol_RNAbd"/>
    <property type="match status" value="1"/>
</dbReference>
<keyword evidence="2 11" id="KW-0808">Transferase</keyword>
<proteinExistence type="inferred from homology"/>
<reference evidence="13" key="2">
    <citation type="journal article" date="2021" name="Microbiome">
        <title>Successional dynamics and alternative stable states in a saline activated sludge microbial community over 9 years.</title>
        <authorList>
            <person name="Wang Y."/>
            <person name="Ye J."/>
            <person name="Ju F."/>
            <person name="Liu L."/>
            <person name="Boyd J.A."/>
            <person name="Deng Y."/>
            <person name="Parks D.H."/>
            <person name="Jiang X."/>
            <person name="Yin X."/>
            <person name="Woodcroft B.J."/>
            <person name="Tyson G.W."/>
            <person name="Hugenholtz P."/>
            <person name="Polz M.F."/>
            <person name="Zhang T."/>
        </authorList>
    </citation>
    <scope>NUCLEOTIDE SEQUENCE</scope>
    <source>
        <strain evidence="13">HKST-UBA01</strain>
    </source>
</reference>
<keyword evidence="7" id="KW-0692">RNA repair</keyword>
<dbReference type="CDD" id="cd00077">
    <property type="entry name" value="HDc"/>
    <property type="match status" value="1"/>
</dbReference>
<dbReference type="InterPro" id="IPR003607">
    <property type="entry name" value="HD/PDEase_dom"/>
</dbReference>
<keyword evidence="5" id="KW-0479">Metal-binding</keyword>
<organism evidence="13 14">
    <name type="scientific">Eiseniibacteriota bacterium</name>
    <dbReference type="NCBI Taxonomy" id="2212470"/>
    <lineage>
        <taxon>Bacteria</taxon>
        <taxon>Candidatus Eiseniibacteriota</taxon>
    </lineage>
</organism>
<feature type="domain" description="HD/PDEase" evidence="12">
    <location>
        <begin position="162"/>
        <end position="299"/>
    </location>
</feature>